<keyword evidence="10" id="KW-1185">Reference proteome</keyword>
<feature type="compositionally biased region" description="Low complexity" evidence="6">
    <location>
        <begin position="214"/>
        <end position="223"/>
    </location>
</feature>
<feature type="region of interest" description="Disordered" evidence="6">
    <location>
        <begin position="1"/>
        <end position="61"/>
    </location>
</feature>
<feature type="compositionally biased region" description="Polar residues" evidence="6">
    <location>
        <begin position="48"/>
        <end position="61"/>
    </location>
</feature>
<reference evidence="9 10" key="1">
    <citation type="submission" date="2019-09" db="EMBL/GenBank/DDBJ databases">
        <authorList>
            <person name="Brejova B."/>
        </authorList>
    </citation>
    <scope>NUCLEOTIDE SEQUENCE [LARGE SCALE GENOMIC DNA]</scope>
</reference>
<feature type="compositionally biased region" description="Polar residues" evidence="6">
    <location>
        <begin position="1"/>
        <end position="27"/>
    </location>
</feature>
<feature type="region of interest" description="Disordered" evidence="6">
    <location>
        <begin position="1033"/>
        <end position="1058"/>
    </location>
</feature>
<feature type="domain" description="SUN" evidence="8">
    <location>
        <begin position="824"/>
        <end position="1022"/>
    </location>
</feature>
<accession>A0A5E8BJ80</accession>
<evidence type="ECO:0000256" key="3">
    <source>
        <dbReference type="ARBA" id="ARBA00022989"/>
    </source>
</evidence>
<feature type="compositionally biased region" description="Polar residues" evidence="6">
    <location>
        <begin position="337"/>
        <end position="361"/>
    </location>
</feature>
<dbReference type="Pfam" id="PF07738">
    <property type="entry name" value="Sad1_UNC"/>
    <property type="match status" value="2"/>
</dbReference>
<feature type="region of interest" description="Disordered" evidence="6">
    <location>
        <begin position="98"/>
        <end position="137"/>
    </location>
</feature>
<feature type="coiled-coil region" evidence="5">
    <location>
        <begin position="488"/>
        <end position="627"/>
    </location>
</feature>
<sequence length="1102" mass="124659">MFSGTPISKRQNMNIVHDTTSQVSQPSRPIRRIDPADLSLEPPDPNAIQLTRSQSAAQAHTETTVVEALRFATTREEEQSQRISPSPELLLEMEDPPQLSAPLNASEEDSDSDLEPPPILESLKETQNVTDVATRPNGLSSNNYRTFDFDTSFVSPLKNTEIQRLFSTPIRTIPTFRLDLGPPQRTPDVSFDSTEMSTDTVTKNTNILDDDNSLENNSKSSSLFGDNLSFNQDLPNGNSITLTQNRQDNEHSDEEIYDPSYIDDEYHKDQGNSISQENSFEPPIEEDYEEEEEEKEEEEEEDDDEKLVKQTNSPDDFFTEIRSRRRTENNPRHVSFANASRSNSLDTLHLRQNNVSQQQETPVRKSRLPDFEFNSDEETAEETDVEDNKDSLSHTFSRSRSQSFSILETQEADDEIAIGIFKDAWEWIVSKVLLLKPLMDAVFSFSIIKLSISFLLFTIFFSVILFIFNKALITPTTYNPSPNPPSNINDLVDRLLSLESEVSRLSRRSTLLESSREEFYAQLSQVQQNLRGVSKEMDRVNKHLTNSERYNTEQATKLTNVEVIVSEIEKKLRNTQNLLNKERDQGVSRDAAFHASQRKVANMETLFSDMDSQIELLKQRVAFLEEAEKVEQVVLRTIDKVLPPKLIVVKDPKTGDITPTPEFWKFLQNTFESSIEKSPILERKVKQIVRDHPELVPLRPSKDISAEEFNESTQRAVKSFLKDYLTDQNKILESYPDSSALVTRDVFSQMLQRELENMREFTIDSLAALESKLRSNSKSSLQDPTSSLLKNGSTSALSALIKTSIDKYVKHTISKPDFADPVTGATINTRLTTPSFDWNVGLPFFQRKTHEFYNVLGFGRMRTQPPSVAFSSDTRLGSCWAFNGPTGRVALNLRAPIVPSDLGIVHISANMSSNPGSAPRRISLWAAVDDAGTRDRLRALVPQPDPKAAAAGELPQNYVQIVTAEYDLFGEDELQVFPMGTGVRQLLFGSGGVQRVVFSVESNWGNSKFTCVYQLRLFGDLVKSVKPIGPPVVQKEQKQKQKQEAFEEDKDEPFLPLNEDETEVLEDEFYINANELMPTEKGRIVVRGSLGSNVNFNPDESF</sequence>
<dbReference type="RefSeq" id="XP_031852556.1">
    <property type="nucleotide sequence ID" value="XM_031996665.1"/>
</dbReference>
<dbReference type="InterPro" id="IPR045119">
    <property type="entry name" value="SUN1-5"/>
</dbReference>
<feature type="compositionally biased region" description="Acidic residues" evidence="6">
    <location>
        <begin position="283"/>
        <end position="305"/>
    </location>
</feature>
<evidence type="ECO:0000256" key="6">
    <source>
        <dbReference type="SAM" id="MobiDB-lite"/>
    </source>
</evidence>
<feature type="compositionally biased region" description="Acidic residues" evidence="6">
    <location>
        <begin position="373"/>
        <end position="385"/>
    </location>
</feature>
<evidence type="ECO:0000313" key="9">
    <source>
        <dbReference type="EMBL" id="VVT48775.1"/>
    </source>
</evidence>
<name>A0A5E8BJ80_9ASCO</name>
<evidence type="ECO:0000313" key="10">
    <source>
        <dbReference type="Proteomes" id="UP000398389"/>
    </source>
</evidence>
<feature type="region of interest" description="Disordered" evidence="6">
    <location>
        <begin position="263"/>
        <end position="394"/>
    </location>
</feature>
<evidence type="ECO:0000256" key="2">
    <source>
        <dbReference type="ARBA" id="ARBA00022692"/>
    </source>
</evidence>
<feature type="region of interest" description="Disordered" evidence="6">
    <location>
        <begin position="177"/>
        <end position="230"/>
    </location>
</feature>
<keyword evidence="4 7" id="KW-0472">Membrane</keyword>
<feature type="compositionally biased region" description="Polar residues" evidence="6">
    <location>
        <begin position="125"/>
        <end position="137"/>
    </location>
</feature>
<protein>
    <recommendedName>
        <fullName evidence="8">SUN domain-containing protein</fullName>
    </recommendedName>
</protein>
<dbReference type="OrthoDB" id="4096736at2759"/>
<dbReference type="InterPro" id="IPR012919">
    <property type="entry name" value="SUN_dom"/>
</dbReference>
<evidence type="ECO:0000259" key="8">
    <source>
        <dbReference type="PROSITE" id="PS51469"/>
    </source>
</evidence>
<feature type="compositionally biased region" description="Basic and acidic residues" evidence="6">
    <location>
        <begin position="1035"/>
        <end position="1045"/>
    </location>
</feature>
<organism evidence="9 10">
    <name type="scientific">Magnusiomyces paraingens</name>
    <dbReference type="NCBI Taxonomy" id="2606893"/>
    <lineage>
        <taxon>Eukaryota</taxon>
        <taxon>Fungi</taxon>
        <taxon>Dikarya</taxon>
        <taxon>Ascomycota</taxon>
        <taxon>Saccharomycotina</taxon>
        <taxon>Dipodascomycetes</taxon>
        <taxon>Dipodascales</taxon>
        <taxon>Dipodascaceae</taxon>
        <taxon>Magnusiomyces</taxon>
    </lineage>
</organism>
<dbReference type="GO" id="GO:0043495">
    <property type="term" value="F:protein-membrane adaptor activity"/>
    <property type="evidence" value="ECO:0007669"/>
    <property type="project" value="TreeGrafter"/>
</dbReference>
<dbReference type="SUPFAM" id="SSF57997">
    <property type="entry name" value="Tropomyosin"/>
    <property type="match status" value="1"/>
</dbReference>
<dbReference type="PANTHER" id="PTHR12911:SF8">
    <property type="entry name" value="KLAROID PROTEIN-RELATED"/>
    <property type="match status" value="1"/>
</dbReference>
<evidence type="ECO:0000256" key="7">
    <source>
        <dbReference type="SAM" id="Phobius"/>
    </source>
</evidence>
<proteinExistence type="predicted"/>
<keyword evidence="2 7" id="KW-0812">Transmembrane</keyword>
<feature type="compositionally biased region" description="Polar residues" evidence="6">
    <location>
        <begin position="191"/>
        <end position="207"/>
    </location>
</feature>
<comment type="subcellular location">
    <subcellularLocation>
        <location evidence="1">Membrane</location>
    </subcellularLocation>
</comment>
<evidence type="ECO:0000256" key="4">
    <source>
        <dbReference type="ARBA" id="ARBA00023136"/>
    </source>
</evidence>
<dbReference type="PANTHER" id="PTHR12911">
    <property type="entry name" value="SAD1/UNC-84-LIKE PROTEIN-RELATED"/>
    <property type="match status" value="1"/>
</dbReference>
<dbReference type="AlphaFoldDB" id="A0A5E8BJ80"/>
<dbReference type="Proteomes" id="UP000398389">
    <property type="component" value="Unassembled WGS sequence"/>
</dbReference>
<gene>
    <name evidence="9" type="ORF">SAPINGB_P001945</name>
</gene>
<dbReference type="PROSITE" id="PS51469">
    <property type="entry name" value="SUN"/>
    <property type="match status" value="1"/>
</dbReference>
<dbReference type="EMBL" id="CABVLU010000002">
    <property type="protein sequence ID" value="VVT48775.1"/>
    <property type="molecule type" value="Genomic_DNA"/>
</dbReference>
<dbReference type="Gene3D" id="2.60.120.260">
    <property type="entry name" value="Galactose-binding domain-like"/>
    <property type="match status" value="1"/>
</dbReference>
<feature type="transmembrane region" description="Helical" evidence="7">
    <location>
        <begin position="441"/>
        <end position="468"/>
    </location>
</feature>
<feature type="compositionally biased region" description="Basic and acidic residues" evidence="6">
    <location>
        <begin position="319"/>
        <end position="331"/>
    </location>
</feature>
<keyword evidence="3 7" id="KW-1133">Transmembrane helix</keyword>
<keyword evidence="5" id="KW-0175">Coiled coil</keyword>
<dbReference type="GeneID" id="43580765"/>
<evidence type="ECO:0000256" key="5">
    <source>
        <dbReference type="SAM" id="Coils"/>
    </source>
</evidence>
<dbReference type="GO" id="GO:0034993">
    <property type="term" value="C:meiotic nuclear membrane microtubule tethering complex"/>
    <property type="evidence" value="ECO:0007669"/>
    <property type="project" value="TreeGrafter"/>
</dbReference>
<evidence type="ECO:0000256" key="1">
    <source>
        <dbReference type="ARBA" id="ARBA00004370"/>
    </source>
</evidence>